<proteinExistence type="predicted"/>
<accession>B3G3Z2</accession>
<evidence type="ECO:0000313" key="1">
    <source>
        <dbReference type="EMBL" id="ACD88963.1"/>
    </source>
</evidence>
<sequence length="109" mass="12816">MTTEQHPHHRSFTCPQETICIRCDSFTTCACVTKRNSNKFLNACLSIEYKKKNIDTIVDCLLTEFIIYINRTKRKRNYQMNVIVDNGLLEKINTIVSYSFIFFINSHVK</sequence>
<dbReference type="AlphaFoldDB" id="B3G3Z2"/>
<reference evidence="1" key="1">
    <citation type="journal article" date="2009" name="Mol. Biol. Evol.">
        <title>Degenerate tetraploidy was established before bdelloid rotifer families diverged.</title>
        <authorList>
            <person name="Hur J.H."/>
            <person name="Van Doninck K."/>
            <person name="Mandigo M.L."/>
            <person name="Meselson M."/>
        </authorList>
    </citation>
    <scope>NUCLEOTIDE SEQUENCE</scope>
</reference>
<name>B3G3Z2_ADIVA</name>
<protein>
    <submittedName>
        <fullName evidence="1">Uncharacterized protein</fullName>
    </submittedName>
</protein>
<organism evidence="1">
    <name type="scientific">Adineta vaga</name>
    <name type="common">Rotifer</name>
    <name type="synonym">Callidina vaga</name>
    <dbReference type="NCBI Taxonomy" id="104782"/>
    <lineage>
        <taxon>Eukaryota</taxon>
        <taxon>Metazoa</taxon>
        <taxon>Spiralia</taxon>
        <taxon>Gnathifera</taxon>
        <taxon>Rotifera</taxon>
        <taxon>Eurotatoria</taxon>
        <taxon>Bdelloidea</taxon>
        <taxon>Adinetida</taxon>
        <taxon>Adinetidae</taxon>
        <taxon>Adineta</taxon>
    </lineage>
</organism>
<dbReference type="EMBL" id="EU637017">
    <property type="protein sequence ID" value="ACD88963.1"/>
    <property type="molecule type" value="Genomic_DNA"/>
</dbReference>